<keyword evidence="2" id="KW-1185">Reference proteome</keyword>
<proteinExistence type="predicted"/>
<protein>
    <submittedName>
        <fullName evidence="1">Uncharacterized protein</fullName>
    </submittedName>
</protein>
<evidence type="ECO:0000313" key="2">
    <source>
        <dbReference type="Proteomes" id="UP000248544"/>
    </source>
</evidence>
<sequence length="99" mass="10609">MTQLPSDCSHLGCTARPLLVVWEVEAHDHSAGGVSDNEQTAETAMFETLDALPSGRGRVRYARLSVLGIGYQYGETLLTAYRKNGATVAVAGDAWESIP</sequence>
<dbReference type="EMBL" id="POUA01000006">
    <property type="protein sequence ID" value="PZG56332.1"/>
    <property type="molecule type" value="Genomic_DNA"/>
</dbReference>
<dbReference type="AlphaFoldDB" id="A0A2W2H751"/>
<name>A0A2W2H751_9ACTN</name>
<evidence type="ECO:0000313" key="1">
    <source>
        <dbReference type="EMBL" id="PZG56332.1"/>
    </source>
</evidence>
<gene>
    <name evidence="1" type="ORF">C1I98_01490</name>
</gene>
<dbReference type="Proteomes" id="UP000248544">
    <property type="component" value="Unassembled WGS sequence"/>
</dbReference>
<accession>A0A2W2H751</accession>
<comment type="caution">
    <text evidence="1">The sequence shown here is derived from an EMBL/GenBank/DDBJ whole genome shotgun (WGS) entry which is preliminary data.</text>
</comment>
<organism evidence="1 2">
    <name type="scientific">Spongiactinospora gelatinilytica</name>
    <dbReference type="NCBI Taxonomy" id="2666298"/>
    <lineage>
        <taxon>Bacteria</taxon>
        <taxon>Bacillati</taxon>
        <taxon>Actinomycetota</taxon>
        <taxon>Actinomycetes</taxon>
        <taxon>Streptosporangiales</taxon>
        <taxon>Streptosporangiaceae</taxon>
        <taxon>Spongiactinospora</taxon>
    </lineage>
</organism>
<reference evidence="1 2" key="1">
    <citation type="submission" date="2018-01" db="EMBL/GenBank/DDBJ databases">
        <title>Draft genome sequence of Sphaerisporangium sp. 7K107.</title>
        <authorList>
            <person name="Sahin N."/>
            <person name="Saygin H."/>
            <person name="Ay H."/>
        </authorList>
    </citation>
    <scope>NUCLEOTIDE SEQUENCE [LARGE SCALE GENOMIC DNA]</scope>
    <source>
        <strain evidence="1 2">7K107</strain>
    </source>
</reference>